<dbReference type="EMBL" id="CM037627">
    <property type="protein sequence ID" value="KAH7989445.1"/>
    <property type="molecule type" value="Genomic_DNA"/>
</dbReference>
<dbReference type="Proteomes" id="UP000827872">
    <property type="component" value="Linkage Group LG14"/>
</dbReference>
<sequence length="78" mass="8463">MNELLDPASQANLGVVSATCVSKVELRVSCKHLLDRDTLNKSDPCVVLLMQSQGQWMERSSNGAGWQLGLSLSVCEVD</sequence>
<name>A0ACB8EAK9_9SAUR</name>
<accession>A0ACB8EAK9</accession>
<gene>
    <name evidence="1" type="ORF">K3G42_009985</name>
</gene>
<protein>
    <submittedName>
        <fullName evidence="1">Uncharacterized protein</fullName>
    </submittedName>
</protein>
<proteinExistence type="predicted"/>
<comment type="caution">
    <text evidence="1">The sequence shown here is derived from an EMBL/GenBank/DDBJ whole genome shotgun (WGS) entry which is preliminary data.</text>
</comment>
<reference evidence="1" key="1">
    <citation type="submission" date="2021-08" db="EMBL/GenBank/DDBJ databases">
        <title>The first chromosome-level gecko genome reveals the dynamic sex chromosomes of Neotropical dwarf geckos (Sphaerodactylidae: Sphaerodactylus).</title>
        <authorList>
            <person name="Pinto B.J."/>
            <person name="Keating S.E."/>
            <person name="Gamble T."/>
        </authorList>
    </citation>
    <scope>NUCLEOTIDE SEQUENCE</scope>
    <source>
        <strain evidence="1">TG3544</strain>
    </source>
</reference>
<evidence type="ECO:0000313" key="1">
    <source>
        <dbReference type="EMBL" id="KAH7989445.1"/>
    </source>
</evidence>
<organism evidence="1 2">
    <name type="scientific">Sphaerodactylus townsendi</name>
    <dbReference type="NCBI Taxonomy" id="933632"/>
    <lineage>
        <taxon>Eukaryota</taxon>
        <taxon>Metazoa</taxon>
        <taxon>Chordata</taxon>
        <taxon>Craniata</taxon>
        <taxon>Vertebrata</taxon>
        <taxon>Euteleostomi</taxon>
        <taxon>Lepidosauria</taxon>
        <taxon>Squamata</taxon>
        <taxon>Bifurcata</taxon>
        <taxon>Gekkota</taxon>
        <taxon>Sphaerodactylidae</taxon>
        <taxon>Sphaerodactylus</taxon>
    </lineage>
</organism>
<evidence type="ECO:0000313" key="2">
    <source>
        <dbReference type="Proteomes" id="UP000827872"/>
    </source>
</evidence>
<keyword evidence="2" id="KW-1185">Reference proteome</keyword>